<dbReference type="RefSeq" id="WP_382365363.1">
    <property type="nucleotide sequence ID" value="NZ_JBHLWV010000027.1"/>
</dbReference>
<comment type="caution">
    <text evidence="1">The sequence shown here is derived from an EMBL/GenBank/DDBJ whole genome shotgun (WGS) entry which is preliminary data.</text>
</comment>
<protein>
    <submittedName>
        <fullName evidence="1">Uncharacterized protein</fullName>
    </submittedName>
</protein>
<name>A0ABV6HB18_9ACTN</name>
<evidence type="ECO:0000313" key="2">
    <source>
        <dbReference type="Proteomes" id="UP001589783"/>
    </source>
</evidence>
<keyword evidence="2" id="KW-1185">Reference proteome</keyword>
<dbReference type="EMBL" id="JBHLWV010000027">
    <property type="protein sequence ID" value="MFC0316050.1"/>
    <property type="molecule type" value="Genomic_DNA"/>
</dbReference>
<proteinExistence type="predicted"/>
<sequence length="438" mass="49258">MQRQDDQDEALNAAFPIIRESYEHVRGAYSEARAARVGNALLVPPDEIVVELRLLGWAIYEAARVAIDRVLRAYTKLEPEQQESSLTSVQQIGELAHLAESLPWSVFSMRSLGALRSQALAHSKLDTEEGYLDAWTAHDRLDEKLTQRTGEIDSGVWSDSPHFPDLKHVLNEITEQHYLAWTGTACREPEHMLCRWSELIENGDVVDDDQEDVLIRLAQRLQVGITSGERAMRLADDLVGTGKLKPTKDEKHLLGPTVKQLPSIMTARAYLLLLPMCPRLADYGLPPLGDADTWDGFIADLVSGFIDAYRQIEQEHPSPEVSRSLKDSHLRSLVQLRLNFLLLFPDRTLDTLLAPTEVGEECDLNDVDSLAAWLDRRGDDANVIGSVIMPEYLTGIAELRGTAGYLTWRARWLNIDRFAKSEPGRRERVLAALKRAPQ</sequence>
<dbReference type="Proteomes" id="UP001589783">
    <property type="component" value="Unassembled WGS sequence"/>
</dbReference>
<accession>A0ABV6HB18</accession>
<organism evidence="1 2">
    <name type="scientific">Gordonia phosphorivorans</name>
    <dbReference type="NCBI Taxonomy" id="1056982"/>
    <lineage>
        <taxon>Bacteria</taxon>
        <taxon>Bacillati</taxon>
        <taxon>Actinomycetota</taxon>
        <taxon>Actinomycetes</taxon>
        <taxon>Mycobacteriales</taxon>
        <taxon>Gordoniaceae</taxon>
        <taxon>Gordonia</taxon>
    </lineage>
</organism>
<evidence type="ECO:0000313" key="1">
    <source>
        <dbReference type="EMBL" id="MFC0316050.1"/>
    </source>
</evidence>
<reference evidence="1 2" key="1">
    <citation type="submission" date="2024-09" db="EMBL/GenBank/DDBJ databases">
        <authorList>
            <person name="Sun Q."/>
            <person name="Mori K."/>
        </authorList>
    </citation>
    <scope>NUCLEOTIDE SEQUENCE [LARGE SCALE GENOMIC DNA]</scope>
    <source>
        <strain evidence="1 2">CCM 7957</strain>
    </source>
</reference>
<gene>
    <name evidence="1" type="ORF">ACFFJD_14450</name>
</gene>